<feature type="compositionally biased region" description="Polar residues" evidence="1">
    <location>
        <begin position="698"/>
        <end position="713"/>
    </location>
</feature>
<dbReference type="Proteomes" id="UP000035337">
    <property type="component" value="Chromosome"/>
</dbReference>
<evidence type="ECO:0000313" key="2">
    <source>
        <dbReference type="EMBL" id="AKL98621.1"/>
    </source>
</evidence>
<dbReference type="OrthoDB" id="9766390at2"/>
<reference evidence="2 3" key="1">
    <citation type="submission" date="2014-09" db="EMBL/GenBank/DDBJ databases">
        <title>Complete genome sequence of Endomicrobium proavitum.</title>
        <authorList>
            <person name="Zheng H."/>
        </authorList>
    </citation>
    <scope>NUCLEOTIDE SEQUENCE [LARGE SCALE GENOMIC DNA]</scope>
    <source>
        <strain evidence="2 3">Rsa215</strain>
    </source>
</reference>
<dbReference type="PANTHER" id="PTHR30441:SF8">
    <property type="entry name" value="DUF748 DOMAIN-CONTAINING PROTEIN"/>
    <property type="match status" value="1"/>
</dbReference>
<dbReference type="STRING" id="1408281.Epro_1242"/>
<sequence>MKKFLKKLFKALAVLAGIFVVLAVIAIIVLKCVFTDEKIKGYVDKAAKEYIGREVKYENLSFNFIGVTLKNFAISENPDFSKGTFGKVDKFIIKVRLKPLLKKEIRVKVIGVDGLDITVIKDKNNKYNFDDILEKFNSSVDDKKSKDAKTAGDKEGFIDLKNISLGRFYIKNSNITFINLGAATSFAIRNLNADAKNFNFVKAFNCETDFIFDYQNSKQKQSVNIPLSFSANINLREMDMQKTSVEVLRLKTNIEDMVITGKTMIKNFKAPEIAVNAQVTSLTNNSFKQFAKDLPKFSVGKIDLNSKINVDLEKSAANILSAQLSADSSKISAAGNISWKKDLDYKISANLDFTLDSLIKIIPGIVKEYEPQGKIKADAVITPTLITANAKAENVAFKFKPMFTVEAVNANVAVKSADDIKLSALSGYLNGKYFKGMAGYSKTKTALNVNIDFEMESLILDGYPKSSESKSAKNSGGTGAASKSASLPLNLTAKLKAGEIKIPYFYAQKGATFNANLTGITDKLDKVNGDVTFNVSNGEIEDIDKLTASNKIAKMLFTSLAVVEKAARILKIDGMQKQEGNSLQYDSFFGDFNFVKGKMTIKTMNFLSALVSMKVTGATDFNTEKLDMKANVYPGANKPVIIKIGGTLPNPKSSLDIASSAVAIFGKDSTLGKIGALLGGKSDEVEVPEQGAALRDSGSGQQTGQTNSNSQDKSIGGLLQGIFNK</sequence>
<dbReference type="EMBL" id="CP009498">
    <property type="protein sequence ID" value="AKL98621.1"/>
    <property type="molecule type" value="Genomic_DNA"/>
</dbReference>
<dbReference type="Pfam" id="PF05359">
    <property type="entry name" value="DUF748"/>
    <property type="match status" value="1"/>
</dbReference>
<organism evidence="2 3">
    <name type="scientific">Endomicrobium proavitum</name>
    <dbReference type="NCBI Taxonomy" id="1408281"/>
    <lineage>
        <taxon>Bacteria</taxon>
        <taxon>Pseudomonadati</taxon>
        <taxon>Elusimicrobiota</taxon>
        <taxon>Endomicrobiia</taxon>
        <taxon>Endomicrobiales</taxon>
        <taxon>Endomicrobiaceae</taxon>
        <taxon>Endomicrobium</taxon>
    </lineage>
</organism>
<dbReference type="AlphaFoldDB" id="A0A0G3WIZ0"/>
<evidence type="ECO:0000313" key="3">
    <source>
        <dbReference type="Proteomes" id="UP000035337"/>
    </source>
</evidence>
<proteinExistence type="predicted"/>
<dbReference type="InterPro" id="IPR008023">
    <property type="entry name" value="DUF748"/>
</dbReference>
<keyword evidence="3" id="KW-1185">Reference proteome</keyword>
<feature type="region of interest" description="Disordered" evidence="1">
    <location>
        <begin position="690"/>
        <end position="716"/>
    </location>
</feature>
<dbReference type="GO" id="GO:0090313">
    <property type="term" value="P:regulation of protein targeting to membrane"/>
    <property type="evidence" value="ECO:0007669"/>
    <property type="project" value="TreeGrafter"/>
</dbReference>
<dbReference type="RefSeq" id="WP_052571328.1">
    <property type="nucleotide sequence ID" value="NZ_CP009498.1"/>
</dbReference>
<gene>
    <name evidence="2" type="ORF">Epro_1242</name>
</gene>
<accession>A0A0G3WIZ0</accession>
<evidence type="ECO:0000256" key="1">
    <source>
        <dbReference type="SAM" id="MobiDB-lite"/>
    </source>
</evidence>
<dbReference type="PANTHER" id="PTHR30441">
    <property type="entry name" value="DUF748 DOMAIN-CONTAINING PROTEIN"/>
    <property type="match status" value="1"/>
</dbReference>
<name>A0A0G3WIZ0_9BACT</name>
<dbReference type="InterPro" id="IPR052894">
    <property type="entry name" value="AsmA-related"/>
</dbReference>
<dbReference type="GO" id="GO:0005886">
    <property type="term" value="C:plasma membrane"/>
    <property type="evidence" value="ECO:0007669"/>
    <property type="project" value="TreeGrafter"/>
</dbReference>
<protein>
    <recommendedName>
        <fullName evidence="4">AsmA family protein</fullName>
    </recommendedName>
</protein>
<evidence type="ECO:0008006" key="4">
    <source>
        <dbReference type="Google" id="ProtNLM"/>
    </source>
</evidence>
<dbReference type="KEGG" id="epo:Epro_1242"/>